<dbReference type="Proteomes" id="UP000024635">
    <property type="component" value="Unassembled WGS sequence"/>
</dbReference>
<gene>
    <name evidence="2" type="primary">Acey_s0008.g58</name>
    <name evidence="2" type="ORF">Y032_0008g58</name>
</gene>
<evidence type="ECO:0000256" key="1">
    <source>
        <dbReference type="SAM" id="MobiDB-lite"/>
    </source>
</evidence>
<comment type="caution">
    <text evidence="2">The sequence shown here is derived from an EMBL/GenBank/DDBJ whole genome shotgun (WGS) entry which is preliminary data.</text>
</comment>
<evidence type="ECO:0000313" key="2">
    <source>
        <dbReference type="EMBL" id="EYC28243.1"/>
    </source>
</evidence>
<dbReference type="AlphaFoldDB" id="A0A016VN94"/>
<reference evidence="3" key="1">
    <citation type="journal article" date="2015" name="Nat. Genet.">
        <title>The genome and transcriptome of the zoonotic hookworm Ancylostoma ceylanicum identify infection-specific gene families.</title>
        <authorList>
            <person name="Schwarz E.M."/>
            <person name="Hu Y."/>
            <person name="Antoshechkin I."/>
            <person name="Miller M.M."/>
            <person name="Sternberg P.W."/>
            <person name="Aroian R.V."/>
        </authorList>
    </citation>
    <scope>NUCLEOTIDE SEQUENCE</scope>
    <source>
        <strain evidence="3">HY135</strain>
    </source>
</reference>
<sequence length="107" mass="11991">MPEYRSSFVDATQLQVGAVKISRLANPAKSSRDSNTTMYPRRRGGHRCRRFTGGYAVSFQVAQVTAKSLADTMKVKGDRESQKGANCLKHSKGQSFCQRRMREAEQC</sequence>
<keyword evidence="3" id="KW-1185">Reference proteome</keyword>
<protein>
    <submittedName>
        <fullName evidence="2">Uncharacterized protein</fullName>
    </submittedName>
</protein>
<organism evidence="2 3">
    <name type="scientific">Ancylostoma ceylanicum</name>
    <dbReference type="NCBI Taxonomy" id="53326"/>
    <lineage>
        <taxon>Eukaryota</taxon>
        <taxon>Metazoa</taxon>
        <taxon>Ecdysozoa</taxon>
        <taxon>Nematoda</taxon>
        <taxon>Chromadorea</taxon>
        <taxon>Rhabditida</taxon>
        <taxon>Rhabditina</taxon>
        <taxon>Rhabditomorpha</taxon>
        <taxon>Strongyloidea</taxon>
        <taxon>Ancylostomatidae</taxon>
        <taxon>Ancylostomatinae</taxon>
        <taxon>Ancylostoma</taxon>
    </lineage>
</organism>
<proteinExistence type="predicted"/>
<evidence type="ECO:0000313" key="3">
    <source>
        <dbReference type="Proteomes" id="UP000024635"/>
    </source>
</evidence>
<feature type="region of interest" description="Disordered" evidence="1">
    <location>
        <begin position="25"/>
        <end position="45"/>
    </location>
</feature>
<dbReference type="EMBL" id="JARK01001344">
    <property type="protein sequence ID" value="EYC28243.1"/>
    <property type="molecule type" value="Genomic_DNA"/>
</dbReference>
<accession>A0A016VN94</accession>
<name>A0A016VN94_9BILA</name>